<keyword evidence="3 6" id="KW-1133">Transmembrane helix</keyword>
<accession>A0AAN7E356</accession>
<evidence type="ECO:0000256" key="5">
    <source>
        <dbReference type="ARBA" id="ARBA00023136"/>
    </source>
</evidence>
<name>A0AAN7E356_QUERU</name>
<dbReference type="Proteomes" id="UP001324115">
    <property type="component" value="Unassembled WGS sequence"/>
</dbReference>
<proteinExistence type="predicted"/>
<dbReference type="EMBL" id="JAXUIC010000011">
    <property type="protein sequence ID" value="KAK4562330.1"/>
    <property type="molecule type" value="Genomic_DNA"/>
</dbReference>
<evidence type="ECO:0000256" key="2">
    <source>
        <dbReference type="ARBA" id="ARBA00022692"/>
    </source>
</evidence>
<evidence type="ECO:0000256" key="4">
    <source>
        <dbReference type="ARBA" id="ARBA00023078"/>
    </source>
</evidence>
<dbReference type="GO" id="GO:0015979">
    <property type="term" value="P:photosynthesis"/>
    <property type="evidence" value="ECO:0007669"/>
    <property type="project" value="InterPro"/>
</dbReference>
<dbReference type="AlphaFoldDB" id="A0AAN7E356"/>
<evidence type="ECO:0008006" key="9">
    <source>
        <dbReference type="Google" id="ProtNLM"/>
    </source>
</evidence>
<comment type="caution">
    <text evidence="7">The sequence shown here is derived from an EMBL/GenBank/DDBJ whole genome shotgun (WGS) entry which is preliminary data.</text>
</comment>
<keyword evidence="4" id="KW-0793">Thylakoid</keyword>
<dbReference type="InterPro" id="IPR003398">
    <property type="entry name" value="PSII_PsbN"/>
</dbReference>
<evidence type="ECO:0000256" key="3">
    <source>
        <dbReference type="ARBA" id="ARBA00022989"/>
    </source>
</evidence>
<keyword evidence="8" id="KW-1185">Reference proteome</keyword>
<dbReference type="Pfam" id="PF02468">
    <property type="entry name" value="PsbN"/>
    <property type="match status" value="1"/>
</dbReference>
<evidence type="ECO:0000313" key="8">
    <source>
        <dbReference type="Proteomes" id="UP001324115"/>
    </source>
</evidence>
<keyword evidence="5 6" id="KW-0472">Membrane</keyword>
<evidence type="ECO:0000313" key="7">
    <source>
        <dbReference type="EMBL" id="KAK4562330.1"/>
    </source>
</evidence>
<keyword evidence="2 6" id="KW-0812">Transmembrane</keyword>
<organism evidence="7 8">
    <name type="scientific">Quercus rubra</name>
    <name type="common">Northern red oak</name>
    <name type="synonym">Quercus borealis</name>
    <dbReference type="NCBI Taxonomy" id="3512"/>
    <lineage>
        <taxon>Eukaryota</taxon>
        <taxon>Viridiplantae</taxon>
        <taxon>Streptophyta</taxon>
        <taxon>Embryophyta</taxon>
        <taxon>Tracheophyta</taxon>
        <taxon>Spermatophyta</taxon>
        <taxon>Magnoliopsida</taxon>
        <taxon>eudicotyledons</taxon>
        <taxon>Gunneridae</taxon>
        <taxon>Pentapetalae</taxon>
        <taxon>rosids</taxon>
        <taxon>fabids</taxon>
        <taxon>Fagales</taxon>
        <taxon>Fagaceae</taxon>
        <taxon>Quercus</taxon>
    </lineage>
</organism>
<evidence type="ECO:0000256" key="6">
    <source>
        <dbReference type="SAM" id="Phobius"/>
    </source>
</evidence>
<gene>
    <name evidence="7" type="ORF">RGQ29_004995</name>
</gene>
<sequence length="43" mass="4820">METFNSIAISISSLLISFIRYALHMALGQPSQQLRDLSGEHED</sequence>
<feature type="transmembrane region" description="Helical" evidence="6">
    <location>
        <begin position="6"/>
        <end position="23"/>
    </location>
</feature>
<evidence type="ECO:0000256" key="1">
    <source>
        <dbReference type="ARBA" id="ARBA00004411"/>
    </source>
</evidence>
<comment type="subcellular location">
    <subcellularLocation>
        <location evidence="1">Plastid membrane</location>
        <topology evidence="1">Single-pass membrane protein</topology>
    </subcellularLocation>
</comment>
<dbReference type="PANTHER" id="PTHR35326:SF3">
    <property type="entry name" value="PROTEIN PSBN"/>
    <property type="match status" value="1"/>
</dbReference>
<dbReference type="GO" id="GO:0042170">
    <property type="term" value="C:plastid membrane"/>
    <property type="evidence" value="ECO:0007669"/>
    <property type="project" value="UniProtKB-SubCell"/>
</dbReference>
<reference evidence="7 8" key="1">
    <citation type="journal article" date="2023" name="G3 (Bethesda)">
        <title>A haplotype-resolved chromosome-scale genome for Quercus rubra L. provides insights into the genetics of adaptive traits for red oak species.</title>
        <authorList>
            <person name="Kapoor B."/>
            <person name="Jenkins J."/>
            <person name="Schmutz J."/>
            <person name="Zhebentyayeva T."/>
            <person name="Kuelheim C."/>
            <person name="Coggeshall M."/>
            <person name="Heim C."/>
            <person name="Lasky J.R."/>
            <person name="Leites L."/>
            <person name="Islam-Faridi N."/>
            <person name="Romero-Severson J."/>
            <person name="DeLeo V.L."/>
            <person name="Lucas S.M."/>
            <person name="Lazic D."/>
            <person name="Gailing O."/>
            <person name="Carlson J."/>
            <person name="Staton M."/>
        </authorList>
    </citation>
    <scope>NUCLEOTIDE SEQUENCE [LARGE SCALE GENOMIC DNA]</scope>
    <source>
        <strain evidence="7">Pseudo-F2</strain>
    </source>
</reference>
<protein>
    <recommendedName>
        <fullName evidence="9">Protein PsbN</fullName>
    </recommendedName>
</protein>
<dbReference type="PANTHER" id="PTHR35326">
    <property type="entry name" value="PROTEIN PSBN"/>
    <property type="match status" value="1"/>
</dbReference>